<reference evidence="3" key="1">
    <citation type="submission" date="2017-01" db="EMBL/GenBank/DDBJ databases">
        <authorList>
            <person name="Varghese N."/>
            <person name="Submissions S."/>
        </authorList>
    </citation>
    <scope>NUCLEOTIDE SEQUENCE [LARGE SCALE GENOMIC DNA]</scope>
    <source>
        <strain evidence="3">DSM 15366</strain>
    </source>
</reference>
<proteinExistence type="predicted"/>
<dbReference type="InterPro" id="IPR008979">
    <property type="entry name" value="Galactose-bd-like_sf"/>
</dbReference>
<dbReference type="PROSITE" id="PS50022">
    <property type="entry name" value="FA58C_3"/>
    <property type="match status" value="1"/>
</dbReference>
<dbReference type="InterPro" id="IPR000421">
    <property type="entry name" value="FA58C"/>
</dbReference>
<gene>
    <name evidence="2" type="ORF">SAMN05421797_10512</name>
</gene>
<dbReference type="EMBL" id="FTMA01000005">
    <property type="protein sequence ID" value="SIQ98122.1"/>
    <property type="molecule type" value="Genomic_DNA"/>
</dbReference>
<dbReference type="Gene3D" id="2.60.120.260">
    <property type="entry name" value="Galactose-binding domain-like"/>
    <property type="match status" value="1"/>
</dbReference>
<name>A0A1N6X6X9_9FLAO</name>
<dbReference type="GO" id="GO:0005975">
    <property type="term" value="P:carbohydrate metabolic process"/>
    <property type="evidence" value="ECO:0007669"/>
    <property type="project" value="InterPro"/>
</dbReference>
<evidence type="ECO:0000259" key="1">
    <source>
        <dbReference type="PROSITE" id="PS50022"/>
    </source>
</evidence>
<evidence type="ECO:0000313" key="2">
    <source>
        <dbReference type="EMBL" id="SIQ98122.1"/>
    </source>
</evidence>
<protein>
    <submittedName>
        <fullName evidence="2">F5/8 type C domain-containing protein</fullName>
    </submittedName>
</protein>
<dbReference type="SUPFAM" id="SSF49785">
    <property type="entry name" value="Galactose-binding domain-like"/>
    <property type="match status" value="1"/>
</dbReference>
<dbReference type="InterPro" id="IPR008928">
    <property type="entry name" value="6-hairpin_glycosidase_sf"/>
</dbReference>
<sequence>MNYCNKKVHFISIIWVVIITLFSNETKGQNNLSLMASTETNNGKNEQFSKNAIDGKQETSWTSSVSNEAAWLTVILPGATEVTQIKLLMGTSLDEPIKEFAIQTFLNGNWHNKEKFSDNEETKVTINFKQPILTDRLRLAVSGKIKANVHEFEIYGIEYVSKDATPVNKIVINQSGYNLGKPKRFTAPEVLDNTVFHIINTRTLKKEFQGKVNDHIGDFSDFNPLTSDSYKIVIDSFSSYPFKFGPYWLERVTYQNMVDFMRGARHYTGTTHEIRRLSWAWRDGDFFNWSLQSLVAQYLSNPKAYERLRKEINYIPNSAYANAYEGKWGALEPYHKDAPDIVKLIHWDADVKISQQLDHEHQKAELAHFLYAYPYLKEWLPKQNFDLVYAYLKNVWTKPSVKENSTTPYDNSPEHNLLALKTKLGTTKGELPPGHSIIPNLMMYEVTKKQGEVEAEKYFKAAYNQIEWLIQHIDWKDPMSTKGQRMSEHMTMRAFAYFYNQYPNRAPKGLVQKVEDWAKLMINRSNNMWDFRTYTDTGDWVPVGWNETGNILGFPACALAAKSIVKNVSLQNELDRLVWSHFDNAFGRNPTGRHFSYDAPTEIEGVDLGWYNAHHGGVGLLEPVRFVFDGSPKTNHYPNHPEIGNYGWTEGWVQHNTAFNLSMAYLAYDDTDIQLIKSKKKTISIRLKAPLNFNEHIIDKVDVIVKSSSGDSVIVSLKEENPYSKYLVGSVKYNKEKIDATDTTLQIKSKDTISVGYGLGYFEKQSHLTLD</sequence>
<dbReference type="Pfam" id="PF00754">
    <property type="entry name" value="F5_F8_type_C"/>
    <property type="match status" value="1"/>
</dbReference>
<dbReference type="SUPFAM" id="SSF48208">
    <property type="entry name" value="Six-hairpin glycosidases"/>
    <property type="match status" value="1"/>
</dbReference>
<organism evidence="2 3">
    <name type="scientific">Maribacter ulvicola</name>
    <dbReference type="NCBI Taxonomy" id="228959"/>
    <lineage>
        <taxon>Bacteria</taxon>
        <taxon>Pseudomonadati</taxon>
        <taxon>Bacteroidota</taxon>
        <taxon>Flavobacteriia</taxon>
        <taxon>Flavobacteriales</taxon>
        <taxon>Flavobacteriaceae</taxon>
        <taxon>Maribacter</taxon>
    </lineage>
</organism>
<dbReference type="Proteomes" id="UP000186953">
    <property type="component" value="Unassembled WGS sequence"/>
</dbReference>
<dbReference type="STRING" id="228959.SAMN05421797_10512"/>
<dbReference type="AlphaFoldDB" id="A0A1N6X6X9"/>
<accession>A0A1N6X6X9</accession>
<keyword evidence="3" id="KW-1185">Reference proteome</keyword>
<evidence type="ECO:0000313" key="3">
    <source>
        <dbReference type="Proteomes" id="UP000186953"/>
    </source>
</evidence>
<feature type="domain" description="F5/8 type C" evidence="1">
    <location>
        <begin position="16"/>
        <end position="157"/>
    </location>
</feature>